<sequence length="43" mass="4849">MKGVVSFYNKNLFKLRCDEVQYVDGLAIKLMGNGTLQAEKVVQ</sequence>
<evidence type="ECO:0000313" key="2">
    <source>
        <dbReference type="Proteomes" id="UP000265520"/>
    </source>
</evidence>
<name>A0A392T666_9FABA</name>
<organism evidence="1 2">
    <name type="scientific">Trifolium medium</name>
    <dbReference type="NCBI Taxonomy" id="97028"/>
    <lineage>
        <taxon>Eukaryota</taxon>
        <taxon>Viridiplantae</taxon>
        <taxon>Streptophyta</taxon>
        <taxon>Embryophyta</taxon>
        <taxon>Tracheophyta</taxon>
        <taxon>Spermatophyta</taxon>
        <taxon>Magnoliopsida</taxon>
        <taxon>eudicotyledons</taxon>
        <taxon>Gunneridae</taxon>
        <taxon>Pentapetalae</taxon>
        <taxon>rosids</taxon>
        <taxon>fabids</taxon>
        <taxon>Fabales</taxon>
        <taxon>Fabaceae</taxon>
        <taxon>Papilionoideae</taxon>
        <taxon>50 kb inversion clade</taxon>
        <taxon>NPAAA clade</taxon>
        <taxon>Hologalegina</taxon>
        <taxon>IRL clade</taxon>
        <taxon>Trifolieae</taxon>
        <taxon>Trifolium</taxon>
    </lineage>
</organism>
<proteinExistence type="predicted"/>
<protein>
    <submittedName>
        <fullName evidence="1">Receptor-like protein kinase</fullName>
    </submittedName>
</protein>
<keyword evidence="2" id="KW-1185">Reference proteome</keyword>
<dbReference type="Proteomes" id="UP000265520">
    <property type="component" value="Unassembled WGS sequence"/>
</dbReference>
<feature type="non-terminal residue" evidence="1">
    <location>
        <position position="43"/>
    </location>
</feature>
<accession>A0A392T666</accession>
<keyword evidence="1" id="KW-0675">Receptor</keyword>
<dbReference type="EMBL" id="LXQA010514318">
    <property type="protein sequence ID" value="MCI56568.1"/>
    <property type="molecule type" value="Genomic_DNA"/>
</dbReference>
<dbReference type="GO" id="GO:0016301">
    <property type="term" value="F:kinase activity"/>
    <property type="evidence" value="ECO:0007669"/>
    <property type="project" value="UniProtKB-KW"/>
</dbReference>
<evidence type="ECO:0000313" key="1">
    <source>
        <dbReference type="EMBL" id="MCI56568.1"/>
    </source>
</evidence>
<reference evidence="1 2" key="1">
    <citation type="journal article" date="2018" name="Front. Plant Sci.">
        <title>Red Clover (Trifolium pratense) and Zigzag Clover (T. medium) - A Picture of Genomic Similarities and Differences.</title>
        <authorList>
            <person name="Dluhosova J."/>
            <person name="Istvanek J."/>
            <person name="Nedelnik J."/>
            <person name="Repkova J."/>
        </authorList>
    </citation>
    <scope>NUCLEOTIDE SEQUENCE [LARGE SCALE GENOMIC DNA]</scope>
    <source>
        <strain evidence="2">cv. 10/8</strain>
        <tissue evidence="1">Leaf</tissue>
    </source>
</reference>
<comment type="caution">
    <text evidence="1">The sequence shown here is derived from an EMBL/GenBank/DDBJ whole genome shotgun (WGS) entry which is preliminary data.</text>
</comment>
<keyword evidence="1" id="KW-0808">Transferase</keyword>
<dbReference type="AlphaFoldDB" id="A0A392T666"/>
<keyword evidence="1" id="KW-0418">Kinase</keyword>